<keyword evidence="6" id="KW-1133">Transmembrane helix</keyword>
<protein>
    <submittedName>
        <fullName evidence="9">Methionine-rich copper-binding protein CopC</fullName>
    </submittedName>
</protein>
<dbReference type="InterPro" id="IPR007348">
    <property type="entry name" value="CopC_dom"/>
</dbReference>
<dbReference type="GO" id="GO:0006825">
    <property type="term" value="P:copper ion transport"/>
    <property type="evidence" value="ECO:0007669"/>
    <property type="project" value="InterPro"/>
</dbReference>
<dbReference type="SUPFAM" id="SSF81296">
    <property type="entry name" value="E set domains"/>
    <property type="match status" value="1"/>
</dbReference>
<evidence type="ECO:0000259" key="8">
    <source>
        <dbReference type="Pfam" id="PF04234"/>
    </source>
</evidence>
<dbReference type="Gene3D" id="2.60.40.1220">
    <property type="match status" value="1"/>
</dbReference>
<feature type="domain" description="CopC" evidence="8">
    <location>
        <begin position="32"/>
        <end position="124"/>
    </location>
</feature>
<evidence type="ECO:0000313" key="11">
    <source>
        <dbReference type="Proteomes" id="UP001230951"/>
    </source>
</evidence>
<evidence type="ECO:0000256" key="2">
    <source>
        <dbReference type="ARBA" id="ARBA00022723"/>
    </source>
</evidence>
<evidence type="ECO:0000313" key="12">
    <source>
        <dbReference type="Proteomes" id="UP001242995"/>
    </source>
</evidence>
<accession>A0AAW8DHH3</accession>
<evidence type="ECO:0000256" key="4">
    <source>
        <dbReference type="ARBA" id="ARBA00023008"/>
    </source>
</evidence>
<evidence type="ECO:0000256" key="1">
    <source>
        <dbReference type="ARBA" id="ARBA00004196"/>
    </source>
</evidence>
<dbReference type="PANTHER" id="PTHR34820:SF4">
    <property type="entry name" value="INNER MEMBRANE PROTEIN YEBZ"/>
    <property type="match status" value="1"/>
</dbReference>
<feature type="region of interest" description="Disordered" evidence="5">
    <location>
        <begin position="195"/>
        <end position="232"/>
    </location>
</feature>
<sequence>MRPIRQLLAVVVAATAVLFSAALFSAAPAFAHDVAESTSPANGSTVASVPDSVSITFNNRPLLLGSQIRVNDASGQNWADGSVEIVDAVVSQKLRPGAPAGAFTVIWRVVSSDSHPIEGTFTFTAKAGSTTAGGGSASTAPSADVPTAGTAAPGSTTTPEKVPDASQPFPWSIVIFAVVAAGLLVFLGITARRRLAGGGSDDSDDSGDADDADDAGDEEDSEVEPGSPGKKP</sequence>
<evidence type="ECO:0000256" key="6">
    <source>
        <dbReference type="SAM" id="Phobius"/>
    </source>
</evidence>
<dbReference type="GO" id="GO:0046688">
    <property type="term" value="P:response to copper ion"/>
    <property type="evidence" value="ECO:0007669"/>
    <property type="project" value="InterPro"/>
</dbReference>
<dbReference type="RefSeq" id="WP_306960764.1">
    <property type="nucleotide sequence ID" value="NZ_JAUSRG010000003.1"/>
</dbReference>
<dbReference type="EMBL" id="JAUSTF010000004">
    <property type="protein sequence ID" value="MDQ0180716.1"/>
    <property type="molecule type" value="Genomic_DNA"/>
</dbReference>
<gene>
    <name evidence="9" type="ORF">J2S90_001810</name>
    <name evidence="10" type="ORF">J2S93_002143</name>
</gene>
<dbReference type="InterPro" id="IPR032694">
    <property type="entry name" value="CopC/D"/>
</dbReference>
<keyword evidence="11" id="KW-1185">Reference proteome</keyword>
<dbReference type="GO" id="GO:0042597">
    <property type="term" value="C:periplasmic space"/>
    <property type="evidence" value="ECO:0007669"/>
    <property type="project" value="InterPro"/>
</dbReference>
<dbReference type="GO" id="GO:0005886">
    <property type="term" value="C:plasma membrane"/>
    <property type="evidence" value="ECO:0007669"/>
    <property type="project" value="TreeGrafter"/>
</dbReference>
<keyword evidence="4" id="KW-0186">Copper</keyword>
<name>A0AAW8DHH3_9MICC</name>
<keyword evidence="2" id="KW-0479">Metal-binding</keyword>
<evidence type="ECO:0000256" key="7">
    <source>
        <dbReference type="SAM" id="SignalP"/>
    </source>
</evidence>
<dbReference type="Proteomes" id="UP001230951">
    <property type="component" value="Unassembled WGS sequence"/>
</dbReference>
<dbReference type="Pfam" id="PF04234">
    <property type="entry name" value="CopC"/>
    <property type="match status" value="1"/>
</dbReference>
<feature type="compositionally biased region" description="Low complexity" evidence="5">
    <location>
        <begin position="137"/>
        <end position="159"/>
    </location>
</feature>
<feature type="compositionally biased region" description="Acidic residues" evidence="5">
    <location>
        <begin position="201"/>
        <end position="223"/>
    </location>
</feature>
<dbReference type="InterPro" id="IPR014755">
    <property type="entry name" value="Cu-Rt/internalin_Ig-like"/>
</dbReference>
<comment type="caution">
    <text evidence="9">The sequence shown here is derived from an EMBL/GenBank/DDBJ whole genome shotgun (WGS) entry which is preliminary data.</text>
</comment>
<evidence type="ECO:0000256" key="3">
    <source>
        <dbReference type="ARBA" id="ARBA00022729"/>
    </source>
</evidence>
<feature type="transmembrane region" description="Helical" evidence="6">
    <location>
        <begin position="169"/>
        <end position="189"/>
    </location>
</feature>
<feature type="signal peptide" evidence="7">
    <location>
        <begin position="1"/>
        <end position="31"/>
    </location>
</feature>
<reference evidence="9 11" key="1">
    <citation type="submission" date="2023-07" db="EMBL/GenBank/DDBJ databases">
        <title>Sorghum-associated microbial communities from plants grown in Nebraska, USA.</title>
        <authorList>
            <person name="Schachtman D."/>
        </authorList>
    </citation>
    <scope>NUCLEOTIDE SEQUENCE</scope>
    <source>
        <strain evidence="9">DS1006</strain>
        <strain evidence="10 11">DS1016</strain>
    </source>
</reference>
<feature type="region of interest" description="Disordered" evidence="5">
    <location>
        <begin position="129"/>
        <end position="164"/>
    </location>
</feature>
<evidence type="ECO:0000313" key="10">
    <source>
        <dbReference type="EMBL" id="MDQ0180716.1"/>
    </source>
</evidence>
<dbReference type="EMBL" id="JAUSRG010000003">
    <property type="protein sequence ID" value="MDP9904855.1"/>
    <property type="molecule type" value="Genomic_DNA"/>
</dbReference>
<dbReference type="GO" id="GO:0005507">
    <property type="term" value="F:copper ion binding"/>
    <property type="evidence" value="ECO:0007669"/>
    <property type="project" value="InterPro"/>
</dbReference>
<keyword evidence="6" id="KW-0812">Transmembrane</keyword>
<evidence type="ECO:0000256" key="5">
    <source>
        <dbReference type="SAM" id="MobiDB-lite"/>
    </source>
</evidence>
<organism evidence="9 12">
    <name type="scientific">Arthrobacter bambusae</name>
    <dbReference type="NCBI Taxonomy" id="1338426"/>
    <lineage>
        <taxon>Bacteria</taxon>
        <taxon>Bacillati</taxon>
        <taxon>Actinomycetota</taxon>
        <taxon>Actinomycetes</taxon>
        <taxon>Micrococcales</taxon>
        <taxon>Micrococcaceae</taxon>
        <taxon>Arthrobacter</taxon>
    </lineage>
</organism>
<keyword evidence="3 7" id="KW-0732">Signal</keyword>
<comment type="subcellular location">
    <subcellularLocation>
        <location evidence="1">Cell envelope</location>
    </subcellularLocation>
</comment>
<keyword evidence="6" id="KW-0472">Membrane</keyword>
<feature type="chain" id="PRO_5043936544" evidence="7">
    <location>
        <begin position="32"/>
        <end position="232"/>
    </location>
</feature>
<proteinExistence type="predicted"/>
<evidence type="ECO:0000313" key="9">
    <source>
        <dbReference type="EMBL" id="MDP9904855.1"/>
    </source>
</evidence>
<dbReference type="InterPro" id="IPR014756">
    <property type="entry name" value="Ig_E-set"/>
</dbReference>
<dbReference type="AlphaFoldDB" id="A0AAW8DHH3"/>
<dbReference type="GO" id="GO:0030313">
    <property type="term" value="C:cell envelope"/>
    <property type="evidence" value="ECO:0007669"/>
    <property type="project" value="UniProtKB-SubCell"/>
</dbReference>
<dbReference type="PANTHER" id="PTHR34820">
    <property type="entry name" value="INNER MEMBRANE PROTEIN YEBZ"/>
    <property type="match status" value="1"/>
</dbReference>
<dbReference type="Proteomes" id="UP001242995">
    <property type="component" value="Unassembled WGS sequence"/>
</dbReference>